<dbReference type="EC" id="3.4.16.-" evidence="7"/>
<dbReference type="InterPro" id="IPR018202">
    <property type="entry name" value="Ser_caboxypep_ser_AS"/>
</dbReference>
<dbReference type="InterPro" id="IPR001563">
    <property type="entry name" value="Peptidase_S10"/>
</dbReference>
<dbReference type="Pfam" id="PF00450">
    <property type="entry name" value="Peptidase_S10"/>
    <property type="match status" value="1"/>
</dbReference>
<name>A0A8E2ALV7_9APHY</name>
<evidence type="ECO:0000313" key="9">
    <source>
        <dbReference type="Proteomes" id="UP000250043"/>
    </source>
</evidence>
<evidence type="ECO:0000256" key="2">
    <source>
        <dbReference type="ARBA" id="ARBA00022645"/>
    </source>
</evidence>
<evidence type="ECO:0000256" key="6">
    <source>
        <dbReference type="ARBA" id="ARBA00023180"/>
    </source>
</evidence>
<keyword evidence="3 7" id="KW-0645">Protease</keyword>
<evidence type="ECO:0000256" key="4">
    <source>
        <dbReference type="ARBA" id="ARBA00022729"/>
    </source>
</evidence>
<keyword evidence="2 7" id="KW-0121">Carboxypeptidase</keyword>
<keyword evidence="9" id="KW-1185">Reference proteome</keyword>
<evidence type="ECO:0000313" key="8">
    <source>
        <dbReference type="EMBL" id="OCH84239.1"/>
    </source>
</evidence>
<dbReference type="Gene3D" id="3.40.50.1820">
    <property type="entry name" value="alpha/beta hydrolase"/>
    <property type="match status" value="1"/>
</dbReference>
<dbReference type="GO" id="GO:0000324">
    <property type="term" value="C:fungal-type vacuole"/>
    <property type="evidence" value="ECO:0007669"/>
    <property type="project" value="TreeGrafter"/>
</dbReference>
<evidence type="ECO:0000256" key="5">
    <source>
        <dbReference type="ARBA" id="ARBA00022801"/>
    </source>
</evidence>
<dbReference type="PANTHER" id="PTHR11802">
    <property type="entry name" value="SERINE PROTEASE FAMILY S10 SERINE CARBOXYPEPTIDASE"/>
    <property type="match status" value="1"/>
</dbReference>
<proteinExistence type="inferred from homology"/>
<dbReference type="PRINTS" id="PR00724">
    <property type="entry name" value="CRBOXYPTASEC"/>
</dbReference>
<protein>
    <recommendedName>
        <fullName evidence="7">Carboxypeptidase</fullName>
        <ecNumber evidence="7">3.4.16.-</ecNumber>
    </recommendedName>
</protein>
<dbReference type="PROSITE" id="PS00131">
    <property type="entry name" value="CARBOXYPEPT_SER_SER"/>
    <property type="match status" value="1"/>
</dbReference>
<keyword evidence="6" id="KW-0325">Glycoprotein</keyword>
<dbReference type="Gene3D" id="1.10.287.410">
    <property type="match status" value="1"/>
</dbReference>
<dbReference type="InterPro" id="IPR033124">
    <property type="entry name" value="Ser_caboxypep_his_AS"/>
</dbReference>
<dbReference type="SUPFAM" id="SSF53474">
    <property type="entry name" value="alpha/beta-Hydrolases"/>
    <property type="match status" value="1"/>
</dbReference>
<keyword evidence="5 7" id="KW-0378">Hydrolase</keyword>
<dbReference type="PROSITE" id="PS00560">
    <property type="entry name" value="CARBOXYPEPT_SER_HIS"/>
    <property type="match status" value="1"/>
</dbReference>
<dbReference type="Proteomes" id="UP000250043">
    <property type="component" value="Unassembled WGS sequence"/>
</dbReference>
<evidence type="ECO:0000256" key="1">
    <source>
        <dbReference type="ARBA" id="ARBA00009431"/>
    </source>
</evidence>
<dbReference type="AlphaFoldDB" id="A0A8E2ALV7"/>
<dbReference type="OrthoDB" id="443318at2759"/>
<dbReference type="InterPro" id="IPR029058">
    <property type="entry name" value="AB_hydrolase_fold"/>
</dbReference>
<dbReference type="PANTHER" id="PTHR11802:SF113">
    <property type="entry name" value="SERINE CARBOXYPEPTIDASE CTSA-4.1"/>
    <property type="match status" value="1"/>
</dbReference>
<gene>
    <name evidence="8" type="ORF">OBBRIDRAFT_741912</name>
</gene>
<dbReference type="GO" id="GO:0006508">
    <property type="term" value="P:proteolysis"/>
    <property type="evidence" value="ECO:0007669"/>
    <property type="project" value="UniProtKB-KW"/>
</dbReference>
<sequence length="459" mass="51140">MYDAGLFTPLGDLSAVSATEFTVLDHPLFPHHSVRVKKSNFCDGTVPAYTGYIDNEAKHLFFYFFESRGIPEKDDVIFWTNGGPGGSSSLGLFMELGPCRVTSADNVTFNPYSWNEHANIFFVDQPVGVGYSYAEYGESVDNSIDAGQDIAAFSAIFFEHFTKFKGLPYHMAGESYGGRYLPVFATAVYEQNAKLIEAGLTPVNLSSIMIGNGCSHWPSMVLTWYNMQCQNISVPPVQTISTCVRLKQIRNRCETLFRSCDDQFNAIDCSAARPFCEDNHARAFYATGHNPYDISKLCEGKYEDTLCYPISKNISTFLNRPDVRKTLGVDAAAGNFSSINEEVNSAFWARMDIMFPTPYYIGALLERGVRALIYVGANDLLCNWVGNEQMTLGVEWTGQVEFASQPLREWEVDGVSAGLTRSAGPFTYATIFGAGHMAPYDKPRESLELVRRWLAQEDL</sequence>
<evidence type="ECO:0000256" key="7">
    <source>
        <dbReference type="RuleBase" id="RU361156"/>
    </source>
</evidence>
<reference evidence="8 9" key="1">
    <citation type="submission" date="2016-07" db="EMBL/GenBank/DDBJ databases">
        <title>Draft genome of the white-rot fungus Obba rivulosa 3A-2.</title>
        <authorList>
            <consortium name="DOE Joint Genome Institute"/>
            <person name="Miettinen O."/>
            <person name="Riley R."/>
            <person name="Acob R."/>
            <person name="Barry K."/>
            <person name="Cullen D."/>
            <person name="De Vries R."/>
            <person name="Hainaut M."/>
            <person name="Hatakka A."/>
            <person name="Henrissat B."/>
            <person name="Hilden K."/>
            <person name="Kuo R."/>
            <person name="Labutti K."/>
            <person name="Lipzen A."/>
            <person name="Makela M.R."/>
            <person name="Sandor L."/>
            <person name="Spatafora J.W."/>
            <person name="Grigoriev I.V."/>
            <person name="Hibbett D.S."/>
        </authorList>
    </citation>
    <scope>NUCLEOTIDE SEQUENCE [LARGE SCALE GENOMIC DNA]</scope>
    <source>
        <strain evidence="8 9">3A-2</strain>
    </source>
</reference>
<dbReference type="GO" id="GO:0004185">
    <property type="term" value="F:serine-type carboxypeptidase activity"/>
    <property type="evidence" value="ECO:0007669"/>
    <property type="project" value="UniProtKB-UniRule"/>
</dbReference>
<comment type="similarity">
    <text evidence="1 7">Belongs to the peptidase S10 family.</text>
</comment>
<accession>A0A8E2ALV7</accession>
<organism evidence="8 9">
    <name type="scientific">Obba rivulosa</name>
    <dbReference type="NCBI Taxonomy" id="1052685"/>
    <lineage>
        <taxon>Eukaryota</taxon>
        <taxon>Fungi</taxon>
        <taxon>Dikarya</taxon>
        <taxon>Basidiomycota</taxon>
        <taxon>Agaricomycotina</taxon>
        <taxon>Agaricomycetes</taxon>
        <taxon>Polyporales</taxon>
        <taxon>Gelatoporiaceae</taxon>
        <taxon>Obba</taxon>
    </lineage>
</organism>
<keyword evidence="4" id="KW-0732">Signal</keyword>
<dbReference type="EMBL" id="KV722701">
    <property type="protein sequence ID" value="OCH84239.1"/>
    <property type="molecule type" value="Genomic_DNA"/>
</dbReference>
<evidence type="ECO:0000256" key="3">
    <source>
        <dbReference type="ARBA" id="ARBA00022670"/>
    </source>
</evidence>